<feature type="compositionally biased region" description="Low complexity" evidence="2">
    <location>
        <begin position="28"/>
        <end position="46"/>
    </location>
</feature>
<evidence type="ECO:0000256" key="1">
    <source>
        <dbReference type="SAM" id="Coils"/>
    </source>
</evidence>
<protein>
    <recommendedName>
        <fullName evidence="5">Lipoprotein</fullName>
    </recommendedName>
</protein>
<proteinExistence type="predicted"/>
<feature type="region of interest" description="Disordered" evidence="2">
    <location>
        <begin position="21"/>
        <end position="46"/>
    </location>
</feature>
<name>A0A6J4IAD8_9ACTN</name>
<dbReference type="Gene3D" id="1.10.287.1490">
    <property type="match status" value="1"/>
</dbReference>
<keyword evidence="3" id="KW-0732">Signal</keyword>
<evidence type="ECO:0000256" key="2">
    <source>
        <dbReference type="SAM" id="MobiDB-lite"/>
    </source>
</evidence>
<feature type="signal peptide" evidence="3">
    <location>
        <begin position="1"/>
        <end position="25"/>
    </location>
</feature>
<feature type="coiled-coil region" evidence="1">
    <location>
        <begin position="219"/>
        <end position="290"/>
    </location>
</feature>
<organism evidence="4">
    <name type="scientific">uncultured Acidimicrobiales bacterium</name>
    <dbReference type="NCBI Taxonomy" id="310071"/>
    <lineage>
        <taxon>Bacteria</taxon>
        <taxon>Bacillati</taxon>
        <taxon>Actinomycetota</taxon>
        <taxon>Acidimicrobiia</taxon>
        <taxon>Acidimicrobiales</taxon>
        <taxon>environmental samples</taxon>
    </lineage>
</organism>
<sequence length="293" mass="31593">MRSRGALVGLVMALTAACSSPPVDRADPTAAPTTALPVTTTAPTTTTVPVPAEVRDLAATTTMTERARRIFLAATPAIEDATTFAANCGIDNRADSGSEPRTHTQGCYVAGRIHLLSPDRAEARELLYVVAAHELLHAVYASLGPAERSRIDAELQAARPGNQRLEERLKPYGASPTLINEVHSILGSEFESVSPALEAHYAQFFADRAAVVAARQRTLGAREDEIARLRADIDDLDTRITALKETQEELRAANDIRAYNANVVVINRLIGRYNDQIQALNARIDEYNGLLGG</sequence>
<gene>
    <name evidence="4" type="ORF">AVDCRST_MAG10-2034</name>
</gene>
<dbReference type="PROSITE" id="PS51257">
    <property type="entry name" value="PROKAR_LIPOPROTEIN"/>
    <property type="match status" value="1"/>
</dbReference>
<dbReference type="EMBL" id="CADCTB010000128">
    <property type="protein sequence ID" value="CAA9246842.1"/>
    <property type="molecule type" value="Genomic_DNA"/>
</dbReference>
<feature type="chain" id="PRO_5027047219" description="Lipoprotein" evidence="3">
    <location>
        <begin position="26"/>
        <end position="293"/>
    </location>
</feature>
<dbReference type="AlphaFoldDB" id="A0A6J4IAD8"/>
<reference evidence="4" key="1">
    <citation type="submission" date="2020-02" db="EMBL/GenBank/DDBJ databases">
        <authorList>
            <person name="Meier V. D."/>
        </authorList>
    </citation>
    <scope>NUCLEOTIDE SEQUENCE</scope>
    <source>
        <strain evidence="4">AVDCRST_MAG10</strain>
    </source>
</reference>
<evidence type="ECO:0008006" key="5">
    <source>
        <dbReference type="Google" id="ProtNLM"/>
    </source>
</evidence>
<keyword evidence="1" id="KW-0175">Coiled coil</keyword>
<accession>A0A6J4IAD8</accession>
<evidence type="ECO:0000313" key="4">
    <source>
        <dbReference type="EMBL" id="CAA9246842.1"/>
    </source>
</evidence>
<evidence type="ECO:0000256" key="3">
    <source>
        <dbReference type="SAM" id="SignalP"/>
    </source>
</evidence>